<dbReference type="SUPFAM" id="SSF48179">
    <property type="entry name" value="6-phosphogluconate dehydrogenase C-terminal domain-like"/>
    <property type="match status" value="1"/>
</dbReference>
<comment type="catalytic activity">
    <reaction evidence="4">
        <text>L-proline + NADP(+) = (S)-1-pyrroline-5-carboxylate + NADPH + 2 H(+)</text>
        <dbReference type="Rhea" id="RHEA:14109"/>
        <dbReference type="ChEBI" id="CHEBI:15378"/>
        <dbReference type="ChEBI" id="CHEBI:17388"/>
        <dbReference type="ChEBI" id="CHEBI:57783"/>
        <dbReference type="ChEBI" id="CHEBI:58349"/>
        <dbReference type="ChEBI" id="CHEBI:60039"/>
        <dbReference type="EC" id="1.5.1.2"/>
    </reaction>
</comment>
<keyword evidence="10" id="KW-0614">Plasmid</keyword>
<evidence type="ECO:0000259" key="8">
    <source>
        <dbReference type="Pfam" id="PF14748"/>
    </source>
</evidence>
<evidence type="ECO:0000313" key="12">
    <source>
        <dbReference type="Proteomes" id="UP000281170"/>
    </source>
</evidence>
<comment type="subcellular location">
    <subcellularLocation>
        <location evidence="4">Cytoplasm</location>
    </subcellularLocation>
</comment>
<evidence type="ECO:0000256" key="3">
    <source>
        <dbReference type="ARBA" id="ARBA00023002"/>
    </source>
</evidence>
<dbReference type="Proteomes" id="UP000054859">
    <property type="component" value="Unassembled WGS sequence"/>
</dbReference>
<dbReference type="InterPro" id="IPR029036">
    <property type="entry name" value="P5CR_dimer"/>
</dbReference>
<keyword evidence="4" id="KW-0028">Amino-acid biosynthesis</keyword>
<dbReference type="NCBIfam" id="TIGR00112">
    <property type="entry name" value="proC"/>
    <property type="match status" value="1"/>
</dbReference>
<dbReference type="InterPro" id="IPR000304">
    <property type="entry name" value="Pyrroline-COOH_reductase"/>
</dbReference>
<dbReference type="InterPro" id="IPR036291">
    <property type="entry name" value="NAD(P)-bd_dom_sf"/>
</dbReference>
<sequence length="265" mass="28797">MNVTFVGFGNMGKAIAQGLKGNGKYTMSATSPSLPVGVNADNIATNPDNTAFISRADIVILAVKPVQMRDVVEEIKPFLLKKTLIISVAAGISIQWFAQNSLSDFPLVRAMPNIAASLLLSATPLFANSHVNKNQLREIEDIFNTIGITTWVKEEKLLDTFTALSGSGPAYFFEFLSVLVKGATQLGLPEEIAHTFTLQTMRGALHLASANNQSFSELKKKVTSKKGTTEAALDILLQRGFEKIIIEAMQAAYHRAQEIGQLQEN</sequence>
<protein>
    <recommendedName>
        <fullName evidence="4 5">Pyrroline-5-carboxylate reductase</fullName>
        <shortName evidence="4">P5C reductase</shortName>
        <shortName evidence="4">P5CR</shortName>
        <ecNumber evidence="4 5">1.5.1.2</ecNumber>
    </recommendedName>
    <alternativeName>
        <fullName evidence="4">PCA reductase</fullName>
    </alternativeName>
</protein>
<dbReference type="Gene3D" id="1.10.3730.10">
    <property type="entry name" value="ProC C-terminal domain-like"/>
    <property type="match status" value="1"/>
</dbReference>
<dbReference type="FunFam" id="1.10.3730.10:FF:000001">
    <property type="entry name" value="Pyrroline-5-carboxylate reductase"/>
    <property type="match status" value="1"/>
</dbReference>
<geneLocation type="plasmid" evidence="10 12">
    <name>9</name>
</geneLocation>
<evidence type="ECO:0000313" key="9">
    <source>
        <dbReference type="EMBL" id="KTC65425.1"/>
    </source>
</evidence>
<dbReference type="PANTHER" id="PTHR11645">
    <property type="entry name" value="PYRROLINE-5-CARBOXYLATE REDUCTASE"/>
    <property type="match status" value="1"/>
</dbReference>
<dbReference type="GO" id="GO:0055129">
    <property type="term" value="P:L-proline biosynthetic process"/>
    <property type="evidence" value="ECO:0007669"/>
    <property type="project" value="UniProtKB-UniRule"/>
</dbReference>
<feature type="binding site" evidence="6">
    <location>
        <position position="49"/>
    </location>
    <ligand>
        <name>NADPH</name>
        <dbReference type="ChEBI" id="CHEBI:57783"/>
    </ligand>
</feature>
<dbReference type="KEGG" id="ladl:NCTC12735_00372"/>
<dbReference type="EMBL" id="LR134418">
    <property type="protein sequence ID" value="VEH84753.1"/>
    <property type="molecule type" value="Genomic_DNA"/>
</dbReference>
<evidence type="ECO:0000313" key="10">
    <source>
        <dbReference type="EMBL" id="VEH84753.1"/>
    </source>
</evidence>
<gene>
    <name evidence="4 9" type="primary">proC</name>
    <name evidence="9" type="ORF">Lade_0083</name>
    <name evidence="10" type="ORF">NCTC12735_00372</name>
</gene>
<dbReference type="Gene3D" id="3.40.50.720">
    <property type="entry name" value="NAD(P)-binding Rossmann-like Domain"/>
    <property type="match status" value="1"/>
</dbReference>
<comment type="similarity">
    <text evidence="1 4">Belongs to the pyrroline-5-carboxylate reductase family.</text>
</comment>
<dbReference type="InterPro" id="IPR008927">
    <property type="entry name" value="6-PGluconate_DH-like_C_sf"/>
</dbReference>
<keyword evidence="3 4" id="KW-0560">Oxidoreductase</keyword>
<dbReference type="Proteomes" id="UP000281170">
    <property type="component" value="Plasmid 9"/>
</dbReference>
<dbReference type="Pfam" id="PF14748">
    <property type="entry name" value="P5CR_dimer"/>
    <property type="match status" value="1"/>
</dbReference>
<proteinExistence type="inferred from homology"/>
<dbReference type="HAMAP" id="MF_01925">
    <property type="entry name" value="P5C_reductase"/>
    <property type="match status" value="1"/>
</dbReference>
<feature type="domain" description="Pyrroline-5-carboxylate reductase catalytic N-terminal" evidence="7">
    <location>
        <begin position="3"/>
        <end position="91"/>
    </location>
</feature>
<comment type="function">
    <text evidence="4">Catalyzes the reduction of 1-pyrroline-5-carboxylate (PCA) to L-proline.</text>
</comment>
<organism evidence="9 11">
    <name type="scientific">Legionella adelaidensis</name>
    <dbReference type="NCBI Taxonomy" id="45056"/>
    <lineage>
        <taxon>Bacteria</taxon>
        <taxon>Pseudomonadati</taxon>
        <taxon>Pseudomonadota</taxon>
        <taxon>Gammaproteobacteria</taxon>
        <taxon>Legionellales</taxon>
        <taxon>Legionellaceae</taxon>
        <taxon>Legionella</taxon>
    </lineage>
</organism>
<dbReference type="EMBL" id="LNKA01000001">
    <property type="protein sequence ID" value="KTC65425.1"/>
    <property type="molecule type" value="Genomic_DNA"/>
</dbReference>
<reference evidence="10 12" key="2">
    <citation type="submission" date="2018-12" db="EMBL/GenBank/DDBJ databases">
        <authorList>
            <consortium name="Pathogen Informatics"/>
        </authorList>
    </citation>
    <scope>NUCLEOTIDE SEQUENCE [LARGE SCALE GENOMIC DNA]</scope>
    <source>
        <strain evidence="10 12">NCTC12735</strain>
        <plasmid evidence="12">9</plasmid>
    </source>
</reference>
<feature type="binding site" evidence="6">
    <location>
        <begin position="62"/>
        <end position="65"/>
    </location>
    <ligand>
        <name>NADP(+)</name>
        <dbReference type="ChEBI" id="CHEBI:58349"/>
    </ligand>
</feature>
<dbReference type="UniPathway" id="UPA00098">
    <property type="reaction ID" value="UER00361"/>
</dbReference>
<evidence type="ECO:0000256" key="6">
    <source>
        <dbReference type="PIRSR" id="PIRSR000193-1"/>
    </source>
</evidence>
<keyword evidence="4" id="KW-0963">Cytoplasm</keyword>
<evidence type="ECO:0000256" key="5">
    <source>
        <dbReference type="NCBIfam" id="TIGR00112"/>
    </source>
</evidence>
<dbReference type="STRING" id="45056.Lade_0083"/>
<evidence type="ECO:0000256" key="4">
    <source>
        <dbReference type="HAMAP-Rule" id="MF_01925"/>
    </source>
</evidence>
<dbReference type="GO" id="GO:0005737">
    <property type="term" value="C:cytoplasm"/>
    <property type="evidence" value="ECO:0007669"/>
    <property type="project" value="UniProtKB-SubCell"/>
</dbReference>
<dbReference type="PANTHER" id="PTHR11645:SF0">
    <property type="entry name" value="PYRROLINE-5-CARBOXYLATE REDUCTASE 3"/>
    <property type="match status" value="1"/>
</dbReference>
<evidence type="ECO:0000259" key="7">
    <source>
        <dbReference type="Pfam" id="PF03807"/>
    </source>
</evidence>
<dbReference type="InterPro" id="IPR028939">
    <property type="entry name" value="P5C_Rdtase_cat_N"/>
</dbReference>
<keyword evidence="11" id="KW-1185">Reference proteome</keyword>
<dbReference type="PIRSF" id="PIRSF000193">
    <property type="entry name" value="Pyrrol-5-carb_rd"/>
    <property type="match status" value="1"/>
</dbReference>
<dbReference type="Pfam" id="PF03807">
    <property type="entry name" value="F420_oxidored"/>
    <property type="match status" value="1"/>
</dbReference>
<feature type="domain" description="Pyrroline-5-carboxylate reductase dimerisation" evidence="8">
    <location>
        <begin position="155"/>
        <end position="258"/>
    </location>
</feature>
<dbReference type="RefSeq" id="WP_058461189.1">
    <property type="nucleotide sequence ID" value="NZ_CAAAHS010000003.1"/>
</dbReference>
<comment type="pathway">
    <text evidence="4">Amino-acid biosynthesis; L-proline biosynthesis; L-proline from L-glutamate 5-semialdehyde: step 1/1.</text>
</comment>
<dbReference type="PATRIC" id="fig|45056.6.peg.87"/>
<keyword evidence="4" id="KW-0641">Proline biosynthesis</keyword>
<dbReference type="GO" id="GO:0004735">
    <property type="term" value="F:pyrroline-5-carboxylate reductase activity"/>
    <property type="evidence" value="ECO:0007669"/>
    <property type="project" value="UniProtKB-UniRule"/>
</dbReference>
<dbReference type="OrthoDB" id="9805754at2"/>
<keyword evidence="2 4" id="KW-0521">NADP</keyword>
<dbReference type="EC" id="1.5.1.2" evidence="4 5"/>
<dbReference type="SUPFAM" id="SSF51735">
    <property type="entry name" value="NAD(P)-binding Rossmann-fold domains"/>
    <property type="match status" value="1"/>
</dbReference>
<evidence type="ECO:0000313" key="11">
    <source>
        <dbReference type="Proteomes" id="UP000054859"/>
    </source>
</evidence>
<dbReference type="AlphaFoldDB" id="A0A0W0R2W9"/>
<comment type="catalytic activity">
    <reaction evidence="4">
        <text>L-proline + NAD(+) = (S)-1-pyrroline-5-carboxylate + NADH + 2 H(+)</text>
        <dbReference type="Rhea" id="RHEA:14105"/>
        <dbReference type="ChEBI" id="CHEBI:15378"/>
        <dbReference type="ChEBI" id="CHEBI:17388"/>
        <dbReference type="ChEBI" id="CHEBI:57540"/>
        <dbReference type="ChEBI" id="CHEBI:57945"/>
        <dbReference type="ChEBI" id="CHEBI:60039"/>
        <dbReference type="EC" id="1.5.1.2"/>
    </reaction>
</comment>
<name>A0A0W0R2W9_9GAMM</name>
<evidence type="ECO:0000256" key="1">
    <source>
        <dbReference type="ARBA" id="ARBA00005525"/>
    </source>
</evidence>
<accession>A0A0W0R2W9</accession>
<evidence type="ECO:0000256" key="2">
    <source>
        <dbReference type="ARBA" id="ARBA00022857"/>
    </source>
</evidence>
<reference evidence="9 11" key="1">
    <citation type="submission" date="2015-11" db="EMBL/GenBank/DDBJ databases">
        <title>Identification of large and diverse effector repertoires of 38 Legionella species.</title>
        <authorList>
            <person name="Burstein D."/>
            <person name="Amaro F."/>
            <person name="Zusman T."/>
            <person name="Lifshitz Z."/>
            <person name="Cohen O."/>
            <person name="Gilbert J.A."/>
            <person name="Pupko T."/>
            <person name="Shuman H.A."/>
            <person name="Segal G."/>
        </authorList>
    </citation>
    <scope>NUCLEOTIDE SEQUENCE [LARGE SCALE GENOMIC DNA]</scope>
    <source>
        <strain evidence="9 11">1762-AUS-E</strain>
    </source>
</reference>